<dbReference type="NCBIfam" id="NF038026">
    <property type="entry name" value="RsaX20_sORF"/>
    <property type="match status" value="1"/>
</dbReference>
<comment type="caution">
    <text evidence="1">The sequence shown here is derived from an EMBL/GenBank/DDBJ whole genome shotgun (WGS) entry which is preliminary data.</text>
</comment>
<protein>
    <submittedName>
        <fullName evidence="1">Metal homeostasis protein</fullName>
    </submittedName>
</protein>
<name>A0ABT6D721_9LACO</name>
<evidence type="ECO:0000313" key="1">
    <source>
        <dbReference type="EMBL" id="MDF9912846.1"/>
    </source>
</evidence>
<accession>A0ABT6D721</accession>
<dbReference type="Proteomes" id="UP001152867">
    <property type="component" value="Unassembled WGS sequence"/>
</dbReference>
<keyword evidence="2" id="KW-1185">Reference proteome</keyword>
<dbReference type="RefSeq" id="WP_161001199.1">
    <property type="nucleotide sequence ID" value="NZ_JAIWJF010000003.1"/>
</dbReference>
<proteinExistence type="predicted"/>
<reference evidence="1" key="1">
    <citation type="submission" date="2022-06" db="EMBL/GenBank/DDBJ databases">
        <title>Antifungal cultures and metabolites of lactic acid bacteria for use in dairy fermentations.</title>
        <authorList>
            <person name="Zhao Z."/>
            <person name="Gaenzle M."/>
        </authorList>
    </citation>
    <scope>NUCLEOTIDE SEQUENCE</scope>
    <source>
        <strain evidence="1">FUA3126</strain>
    </source>
</reference>
<evidence type="ECO:0000313" key="2">
    <source>
        <dbReference type="Proteomes" id="UP001152867"/>
    </source>
</evidence>
<dbReference type="InterPro" id="IPR049844">
    <property type="entry name" value="RsaX20-like"/>
</dbReference>
<dbReference type="EMBL" id="JANDJP010000001">
    <property type="protein sequence ID" value="MDF9912846.1"/>
    <property type="molecule type" value="Genomic_DNA"/>
</dbReference>
<sequence>MKIDQSTAIRNLRSPNIKTRKKALQILHSLKKNNK</sequence>
<gene>
    <name evidence="1" type="ORF">NNA32_01130</name>
</gene>
<organism evidence="1 2">
    <name type="scientific">Furfurilactobacillus milii</name>
    <dbReference type="NCBI Taxonomy" id="2888272"/>
    <lineage>
        <taxon>Bacteria</taxon>
        <taxon>Bacillati</taxon>
        <taxon>Bacillota</taxon>
        <taxon>Bacilli</taxon>
        <taxon>Lactobacillales</taxon>
        <taxon>Lactobacillaceae</taxon>
        <taxon>Furfurilactobacillus</taxon>
    </lineage>
</organism>